<dbReference type="Pfam" id="PF00892">
    <property type="entry name" value="EamA"/>
    <property type="match status" value="2"/>
</dbReference>
<keyword evidence="11" id="KW-1185">Reference proteome</keyword>
<organism evidence="10 11">
    <name type="scientific">Pseudodesulfovibrio mercurii</name>
    <dbReference type="NCBI Taxonomy" id="641491"/>
    <lineage>
        <taxon>Bacteria</taxon>
        <taxon>Pseudomonadati</taxon>
        <taxon>Thermodesulfobacteriota</taxon>
        <taxon>Desulfovibrionia</taxon>
        <taxon>Desulfovibrionales</taxon>
        <taxon>Desulfovibrionaceae</taxon>
    </lineage>
</organism>
<dbReference type="EMBL" id="CP003220">
    <property type="protein sequence ID" value="EGB14266.1"/>
    <property type="molecule type" value="Genomic_DNA"/>
</dbReference>
<feature type="domain" description="EamA" evidence="9">
    <location>
        <begin position="12"/>
        <end position="144"/>
    </location>
</feature>
<feature type="transmembrane region" description="Helical" evidence="8">
    <location>
        <begin position="247"/>
        <end position="265"/>
    </location>
</feature>
<feature type="transmembrane region" description="Helical" evidence="8">
    <location>
        <begin position="182"/>
        <end position="202"/>
    </location>
</feature>
<evidence type="ECO:0000256" key="5">
    <source>
        <dbReference type="ARBA" id="ARBA00022692"/>
    </source>
</evidence>
<dbReference type="GO" id="GO:0005886">
    <property type="term" value="C:plasma membrane"/>
    <property type="evidence" value="ECO:0007669"/>
    <property type="project" value="UniProtKB-SubCell"/>
</dbReference>
<dbReference type="OrthoDB" id="369870at2"/>
<evidence type="ECO:0000256" key="3">
    <source>
        <dbReference type="ARBA" id="ARBA00022448"/>
    </source>
</evidence>
<accession>F0JBE7</accession>
<evidence type="ECO:0000313" key="11">
    <source>
        <dbReference type="Proteomes" id="UP000007845"/>
    </source>
</evidence>
<evidence type="ECO:0000259" key="9">
    <source>
        <dbReference type="Pfam" id="PF00892"/>
    </source>
</evidence>
<feature type="transmembrane region" description="Helical" evidence="8">
    <location>
        <begin position="153"/>
        <end position="170"/>
    </location>
</feature>
<dbReference type="InterPro" id="IPR037185">
    <property type="entry name" value="EmrE-like"/>
</dbReference>
<evidence type="ECO:0000256" key="2">
    <source>
        <dbReference type="ARBA" id="ARBA00007362"/>
    </source>
</evidence>
<dbReference type="AlphaFoldDB" id="F0JBE7"/>
<dbReference type="NCBIfam" id="TIGR00688">
    <property type="entry name" value="rarD"/>
    <property type="match status" value="1"/>
</dbReference>
<name>F0JBE7_9BACT</name>
<dbReference type="InterPro" id="IPR050638">
    <property type="entry name" value="AA-Vitamin_Transporters"/>
</dbReference>
<keyword evidence="4" id="KW-1003">Cell membrane</keyword>
<sequence>MRPIDPKQTSYGFAAALAAFLGWGLLPVYWKGLITVNPFEILCHRVVWSLVFIAVILTLRRGWGETFSPLKSPRDLLILTASSLMIGCNWLLYIWAVNTDHVLETSLGYYINPLVNVLLGFVFFRERLRPLQTVAIGLAALGVANSVMAHGELPWISLALAVSFGLYGLLRKIASVESLPGLFLETMVLGPFALGYILWLQAHGASALFHQGLSVDLLLLGAGVVTASPLIGFAYGARRLQLTTLGLLQYLSPSIAFLLGVYVYREPFTPSHLLTFALIWAGLIVYTVESVLTMRHQRRLRRPAAPRHAA</sequence>
<keyword evidence="5 8" id="KW-0812">Transmembrane</keyword>
<evidence type="ECO:0000256" key="7">
    <source>
        <dbReference type="ARBA" id="ARBA00023136"/>
    </source>
</evidence>
<keyword evidence="6 8" id="KW-1133">Transmembrane helix</keyword>
<dbReference type="SUPFAM" id="SSF103481">
    <property type="entry name" value="Multidrug resistance efflux transporter EmrE"/>
    <property type="match status" value="2"/>
</dbReference>
<feature type="transmembrane region" description="Helical" evidence="8">
    <location>
        <begin position="12"/>
        <end position="30"/>
    </location>
</feature>
<keyword evidence="7 8" id="KW-0472">Membrane</keyword>
<comment type="subcellular location">
    <subcellularLocation>
        <location evidence="1">Cell membrane</location>
        <topology evidence="1">Multi-pass membrane protein</topology>
    </subcellularLocation>
</comment>
<dbReference type="KEGG" id="ddn:DND132_1053"/>
<evidence type="ECO:0000256" key="1">
    <source>
        <dbReference type="ARBA" id="ARBA00004651"/>
    </source>
</evidence>
<feature type="transmembrane region" description="Helical" evidence="8">
    <location>
        <begin position="131"/>
        <end position="147"/>
    </location>
</feature>
<evidence type="ECO:0000256" key="8">
    <source>
        <dbReference type="SAM" id="Phobius"/>
    </source>
</evidence>
<evidence type="ECO:0000256" key="4">
    <source>
        <dbReference type="ARBA" id="ARBA00022475"/>
    </source>
</evidence>
<dbReference type="STRING" id="641491.DND132_1053"/>
<evidence type="ECO:0000256" key="6">
    <source>
        <dbReference type="ARBA" id="ARBA00022989"/>
    </source>
</evidence>
<feature type="transmembrane region" description="Helical" evidence="8">
    <location>
        <begin position="46"/>
        <end position="64"/>
    </location>
</feature>
<keyword evidence="3" id="KW-0813">Transport</keyword>
<feature type="transmembrane region" description="Helical" evidence="8">
    <location>
        <begin position="76"/>
        <end position="95"/>
    </location>
</feature>
<dbReference type="Proteomes" id="UP000007845">
    <property type="component" value="Chromosome"/>
</dbReference>
<proteinExistence type="inferred from homology"/>
<dbReference type="InterPro" id="IPR000620">
    <property type="entry name" value="EamA_dom"/>
</dbReference>
<gene>
    <name evidence="10" type="ORF">DND132_1053</name>
</gene>
<feature type="transmembrane region" description="Helical" evidence="8">
    <location>
        <begin position="271"/>
        <end position="292"/>
    </location>
</feature>
<evidence type="ECO:0000313" key="10">
    <source>
        <dbReference type="EMBL" id="EGB14266.1"/>
    </source>
</evidence>
<dbReference type="PANTHER" id="PTHR32322">
    <property type="entry name" value="INNER MEMBRANE TRANSPORTER"/>
    <property type="match status" value="1"/>
</dbReference>
<dbReference type="InterPro" id="IPR004626">
    <property type="entry name" value="RarD"/>
</dbReference>
<feature type="transmembrane region" description="Helical" evidence="8">
    <location>
        <begin position="217"/>
        <end position="235"/>
    </location>
</feature>
<dbReference type="RefSeq" id="WP_014321694.1">
    <property type="nucleotide sequence ID" value="NC_016803.1"/>
</dbReference>
<feature type="transmembrane region" description="Helical" evidence="8">
    <location>
        <begin position="107"/>
        <end position="124"/>
    </location>
</feature>
<dbReference type="HOGENOM" id="CLU_054508_1_0_7"/>
<protein>
    <submittedName>
        <fullName evidence="10">RarD protein, DMT superfamily transporter</fullName>
    </submittedName>
</protein>
<comment type="similarity">
    <text evidence="2">Belongs to the EamA transporter family.</text>
</comment>
<dbReference type="PANTHER" id="PTHR32322:SF2">
    <property type="entry name" value="EAMA DOMAIN-CONTAINING PROTEIN"/>
    <property type="match status" value="1"/>
</dbReference>
<reference evidence="10 11" key="1">
    <citation type="journal article" date="2011" name="J. Bacteriol.">
        <title>Genome sequence of the mercury-methylating strain Desulfovibrio desulfuricans ND132.</title>
        <authorList>
            <person name="Brown S.D."/>
            <person name="Gilmour C.C."/>
            <person name="Kucken A.M."/>
            <person name="Wall J.D."/>
            <person name="Elias D.A."/>
            <person name="Brandt C.C."/>
            <person name="Podar M."/>
            <person name="Chertkov O."/>
            <person name="Held B."/>
            <person name="Bruce D.C."/>
            <person name="Detter J.C."/>
            <person name="Tapia R."/>
            <person name="Han C.S."/>
            <person name="Goodwin L.A."/>
            <person name="Cheng J.F."/>
            <person name="Pitluck S."/>
            <person name="Woyke T."/>
            <person name="Mikhailova N."/>
            <person name="Ivanova N.N."/>
            <person name="Han J."/>
            <person name="Lucas S."/>
            <person name="Lapidus A.L."/>
            <person name="Land M.L."/>
            <person name="Hauser L.J."/>
            <person name="Palumbo A.V."/>
        </authorList>
    </citation>
    <scope>NUCLEOTIDE SEQUENCE [LARGE SCALE GENOMIC DNA]</scope>
    <source>
        <strain evidence="10 11">ND132</strain>
    </source>
</reference>
<dbReference type="eggNOG" id="COG2962">
    <property type="taxonomic scope" value="Bacteria"/>
</dbReference>
<feature type="domain" description="EamA" evidence="9">
    <location>
        <begin position="158"/>
        <end position="286"/>
    </location>
</feature>